<evidence type="ECO:0000256" key="2">
    <source>
        <dbReference type="ARBA" id="ARBA00007590"/>
    </source>
</evidence>
<name>A0A1I7XZM7_9BILA</name>
<dbReference type="WBParaSite" id="L893_g11239.t1">
    <property type="protein sequence ID" value="L893_g11239.t1"/>
    <property type="gene ID" value="L893_g11239"/>
</dbReference>
<dbReference type="Gene3D" id="1.10.10.1740">
    <property type="entry name" value="Transmembrane protein 14-like"/>
    <property type="match status" value="1"/>
</dbReference>
<accession>A0A1I7XZM7</accession>
<dbReference type="InterPro" id="IPR044890">
    <property type="entry name" value="TMEM14_sf"/>
</dbReference>
<proteinExistence type="inferred from homology"/>
<dbReference type="Pfam" id="PF03647">
    <property type="entry name" value="Tmemb_14"/>
    <property type="match status" value="1"/>
</dbReference>
<feature type="transmembrane region" description="Helical" evidence="6">
    <location>
        <begin position="184"/>
        <end position="202"/>
    </location>
</feature>
<protein>
    <submittedName>
        <fullName evidence="8">Transmembrane protein 14C</fullName>
    </submittedName>
</protein>
<comment type="similarity">
    <text evidence="2">Belongs to the TMEM14 family.</text>
</comment>
<dbReference type="Proteomes" id="UP000095287">
    <property type="component" value="Unplaced"/>
</dbReference>
<evidence type="ECO:0000313" key="8">
    <source>
        <dbReference type="WBParaSite" id="L893_g11239.t1"/>
    </source>
</evidence>
<sequence>MTKTMPEMTMHAHAALERRLSPSSVNSLSSRPSSVGWGIAVSSDCIIDFKERPALVGSKIPNEEDLAYKVHFRFCRVDYCLFGSRRDEEKKLPRSSRPVVTFFSFAAAFKMADYFGLTYGALVLTGGLIGYLKAGSIPSLVAGVVSGLLAGYGAYTENNALLLGVSGVLGGIMGKRFLNSGKLMPAGIICVLSLAIFGRGIIRAIQASR</sequence>
<dbReference type="AlphaFoldDB" id="A0A1I7XZM7"/>
<reference evidence="8" key="1">
    <citation type="submission" date="2016-11" db="UniProtKB">
        <authorList>
            <consortium name="WormBaseParasite"/>
        </authorList>
    </citation>
    <scope>IDENTIFICATION</scope>
</reference>
<dbReference type="PANTHER" id="PTHR12668:SF43">
    <property type="entry name" value="TRANSMEMBRANE PROTEIN 14 HOMOLOG"/>
    <property type="match status" value="1"/>
</dbReference>
<evidence type="ECO:0000313" key="7">
    <source>
        <dbReference type="Proteomes" id="UP000095287"/>
    </source>
</evidence>
<dbReference type="PANTHER" id="PTHR12668">
    <property type="entry name" value="TRANSMEMBRANE PROTEIN 14, 15"/>
    <property type="match status" value="1"/>
</dbReference>
<dbReference type="GO" id="GO:0031966">
    <property type="term" value="C:mitochondrial membrane"/>
    <property type="evidence" value="ECO:0007669"/>
    <property type="project" value="TreeGrafter"/>
</dbReference>
<comment type="subcellular location">
    <subcellularLocation>
        <location evidence="1">Membrane</location>
    </subcellularLocation>
</comment>
<evidence type="ECO:0000256" key="1">
    <source>
        <dbReference type="ARBA" id="ARBA00004370"/>
    </source>
</evidence>
<keyword evidence="3 6" id="KW-0812">Transmembrane</keyword>
<keyword evidence="4 6" id="KW-1133">Transmembrane helix</keyword>
<evidence type="ECO:0000256" key="3">
    <source>
        <dbReference type="ARBA" id="ARBA00022692"/>
    </source>
</evidence>
<organism evidence="7 8">
    <name type="scientific">Steinernema glaseri</name>
    <dbReference type="NCBI Taxonomy" id="37863"/>
    <lineage>
        <taxon>Eukaryota</taxon>
        <taxon>Metazoa</taxon>
        <taxon>Ecdysozoa</taxon>
        <taxon>Nematoda</taxon>
        <taxon>Chromadorea</taxon>
        <taxon>Rhabditida</taxon>
        <taxon>Tylenchina</taxon>
        <taxon>Panagrolaimomorpha</taxon>
        <taxon>Strongyloidoidea</taxon>
        <taxon>Steinernematidae</taxon>
        <taxon>Steinernema</taxon>
    </lineage>
</organism>
<keyword evidence="7" id="KW-1185">Reference proteome</keyword>
<evidence type="ECO:0000256" key="5">
    <source>
        <dbReference type="ARBA" id="ARBA00023136"/>
    </source>
</evidence>
<evidence type="ECO:0000256" key="4">
    <source>
        <dbReference type="ARBA" id="ARBA00022989"/>
    </source>
</evidence>
<evidence type="ECO:0000256" key="6">
    <source>
        <dbReference type="SAM" id="Phobius"/>
    </source>
</evidence>
<dbReference type="GO" id="GO:0070453">
    <property type="term" value="P:regulation of heme biosynthetic process"/>
    <property type="evidence" value="ECO:0007669"/>
    <property type="project" value="TreeGrafter"/>
</dbReference>
<keyword evidence="5 6" id="KW-0472">Membrane</keyword>
<dbReference type="InterPro" id="IPR005349">
    <property type="entry name" value="TMEM14"/>
</dbReference>